<evidence type="ECO:0000313" key="1">
    <source>
        <dbReference type="EMBL" id="GMR51008.1"/>
    </source>
</evidence>
<dbReference type="AlphaFoldDB" id="A0AAN5CUD8"/>
<feature type="non-terminal residue" evidence="1">
    <location>
        <position position="1"/>
    </location>
</feature>
<name>A0AAN5CUD8_9BILA</name>
<gene>
    <name evidence="1" type="ORF">PMAYCL1PPCAC_21203</name>
</gene>
<accession>A0AAN5CUD8</accession>
<sequence>ASICSVPSTYSSSKRETFFAPFARSSFVCKTNHSASSPHRREFTWRTMPRLSRKISSPFPHVITSHSCDGSASFIQSKEQISPICMVLR</sequence>
<evidence type="ECO:0000313" key="2">
    <source>
        <dbReference type="Proteomes" id="UP001328107"/>
    </source>
</evidence>
<reference evidence="2" key="1">
    <citation type="submission" date="2022-10" db="EMBL/GenBank/DDBJ databases">
        <title>Genome assembly of Pristionchus species.</title>
        <authorList>
            <person name="Yoshida K."/>
            <person name="Sommer R.J."/>
        </authorList>
    </citation>
    <scope>NUCLEOTIDE SEQUENCE [LARGE SCALE GENOMIC DNA]</scope>
    <source>
        <strain evidence="2">RS5460</strain>
    </source>
</reference>
<dbReference type="EMBL" id="BTRK01000005">
    <property type="protein sequence ID" value="GMR51008.1"/>
    <property type="molecule type" value="Genomic_DNA"/>
</dbReference>
<proteinExistence type="predicted"/>
<comment type="caution">
    <text evidence="1">The sequence shown here is derived from an EMBL/GenBank/DDBJ whole genome shotgun (WGS) entry which is preliminary data.</text>
</comment>
<dbReference type="Proteomes" id="UP001328107">
    <property type="component" value="Unassembled WGS sequence"/>
</dbReference>
<feature type="non-terminal residue" evidence="1">
    <location>
        <position position="89"/>
    </location>
</feature>
<protein>
    <submittedName>
        <fullName evidence="1">Uncharacterized protein</fullName>
    </submittedName>
</protein>
<keyword evidence="2" id="KW-1185">Reference proteome</keyword>
<organism evidence="1 2">
    <name type="scientific">Pristionchus mayeri</name>
    <dbReference type="NCBI Taxonomy" id="1317129"/>
    <lineage>
        <taxon>Eukaryota</taxon>
        <taxon>Metazoa</taxon>
        <taxon>Ecdysozoa</taxon>
        <taxon>Nematoda</taxon>
        <taxon>Chromadorea</taxon>
        <taxon>Rhabditida</taxon>
        <taxon>Rhabditina</taxon>
        <taxon>Diplogasteromorpha</taxon>
        <taxon>Diplogasteroidea</taxon>
        <taxon>Neodiplogasteridae</taxon>
        <taxon>Pristionchus</taxon>
    </lineage>
</organism>